<dbReference type="AlphaFoldDB" id="A0AAE3KH06"/>
<dbReference type="GO" id="GO:0005975">
    <property type="term" value="P:carbohydrate metabolic process"/>
    <property type="evidence" value="ECO:0007669"/>
    <property type="project" value="InterPro"/>
</dbReference>
<evidence type="ECO:0000313" key="9">
    <source>
        <dbReference type="Proteomes" id="UP001206128"/>
    </source>
</evidence>
<dbReference type="PROSITE" id="PS51318">
    <property type="entry name" value="TAT"/>
    <property type="match status" value="1"/>
</dbReference>
<feature type="site" description="Important for catalytic activity, responsible for pKa modulation of the active site Glu and correct orientation of both the proton donor and substrate" evidence="5">
    <location>
        <position position="193"/>
    </location>
</feature>
<feature type="active site" description="Proton donor" evidence="4">
    <location>
        <position position="253"/>
    </location>
</feature>
<evidence type="ECO:0000259" key="7">
    <source>
        <dbReference type="Pfam" id="PF17851"/>
    </source>
</evidence>
<dbReference type="Gene3D" id="2.115.10.20">
    <property type="entry name" value="Glycosyl hydrolase domain, family 43"/>
    <property type="match status" value="1"/>
</dbReference>
<keyword evidence="3 6" id="KW-0326">Glycosidase</keyword>
<keyword evidence="2 6" id="KW-0378">Hydrolase</keyword>
<feature type="domain" description="Beta-xylosidase C-terminal Concanavalin A-like" evidence="7">
    <location>
        <begin position="381"/>
        <end position="574"/>
    </location>
</feature>
<dbReference type="Gene3D" id="2.60.120.200">
    <property type="match status" value="1"/>
</dbReference>
<feature type="active site" description="Proton acceptor" evidence="4">
    <location>
        <position position="85"/>
    </location>
</feature>
<dbReference type="RefSeq" id="WP_253775074.1">
    <property type="nucleotide sequence ID" value="NZ_JAMTCK010000011.1"/>
</dbReference>
<dbReference type="Proteomes" id="UP001206128">
    <property type="component" value="Unassembled WGS sequence"/>
</dbReference>
<dbReference type="PANTHER" id="PTHR42812">
    <property type="entry name" value="BETA-XYLOSIDASE"/>
    <property type="match status" value="1"/>
</dbReference>
<protein>
    <submittedName>
        <fullName evidence="8">Beta-xylosidase</fullName>
    </submittedName>
</protein>
<keyword evidence="9" id="KW-1185">Reference proteome</keyword>
<dbReference type="CDD" id="cd09001">
    <property type="entry name" value="GH43_FsAxh1-like"/>
    <property type="match status" value="1"/>
</dbReference>
<evidence type="ECO:0000256" key="3">
    <source>
        <dbReference type="ARBA" id="ARBA00023295"/>
    </source>
</evidence>
<dbReference type="InterPro" id="IPR006311">
    <property type="entry name" value="TAT_signal"/>
</dbReference>
<organism evidence="8 9">
    <name type="scientific">Goodfellowiella coeruleoviolacea</name>
    <dbReference type="NCBI Taxonomy" id="334858"/>
    <lineage>
        <taxon>Bacteria</taxon>
        <taxon>Bacillati</taxon>
        <taxon>Actinomycetota</taxon>
        <taxon>Actinomycetes</taxon>
        <taxon>Pseudonocardiales</taxon>
        <taxon>Pseudonocardiaceae</taxon>
        <taxon>Goodfellowiella</taxon>
    </lineage>
</organism>
<sequence length="578" mass="62231">MSEHSRRRVLRAGLGVVAGSLIVGGTEGGVAGASPTGEPAGLDATGGAAVTGGEGLAAAGRHLPWVADLGDGRYRNPVLNADWSDPDAVRVGDYFYLTASTFNRIPGLPILRSVDLVNWTVIGHALTELEPRDHFSEPQHGGGVWAPALRYHDGRFWIFYPDPDHGIFVVTARDPSGPWSRPHPVKLGKGLIDPCPLWDDDGQAYLVHAWAKSRSGINNRLTLHRMSPDGTGLLDEGRIVVNGDELPGYTTLEGPKLYKRDGWYWIFAPAGGVTNGWQSAFRSRSIWGPYEDRVVLAQGDTEINGPHQGAWVATDRGEDWFLHFQDRGAYGRVVHLQPMRWRADGWPVMGVDDGTGLGSPVLVHAKPRVARRVPVTAPATTDEFTTRRLGEQWSWQANANADWWSLRRSPGRLTLFCRPSAATEDLRLLPNVLGQRLPAETFTATTALTLATATTGARAGLVVLGESYAWAGLRHDGDQLVLVCRTAAVGGSETDTATAVPLGRDKASVRLRVTVRAGAVCQFSTELDGRGFTPIGQPFTASAGKWIGATLGLFATAPPTSAPTGAAEFDWFRVGPQG</sequence>
<dbReference type="InterPro" id="IPR013320">
    <property type="entry name" value="ConA-like_dom_sf"/>
</dbReference>
<comment type="caution">
    <text evidence="8">The sequence shown here is derived from an EMBL/GenBank/DDBJ whole genome shotgun (WGS) entry which is preliminary data.</text>
</comment>
<dbReference type="Pfam" id="PF04616">
    <property type="entry name" value="Glyco_hydro_43"/>
    <property type="match status" value="1"/>
</dbReference>
<dbReference type="InterPro" id="IPR006710">
    <property type="entry name" value="Glyco_hydro_43"/>
</dbReference>
<dbReference type="InterPro" id="IPR023296">
    <property type="entry name" value="Glyco_hydro_beta-prop_sf"/>
</dbReference>
<evidence type="ECO:0000313" key="8">
    <source>
        <dbReference type="EMBL" id="MCP2167826.1"/>
    </source>
</evidence>
<dbReference type="EMBL" id="JAMTCK010000011">
    <property type="protein sequence ID" value="MCP2167826.1"/>
    <property type="molecule type" value="Genomic_DNA"/>
</dbReference>
<gene>
    <name evidence="8" type="ORF">LX83_004699</name>
</gene>
<dbReference type="SUPFAM" id="SSF49899">
    <property type="entry name" value="Concanavalin A-like lectins/glucanases"/>
    <property type="match status" value="1"/>
</dbReference>
<evidence type="ECO:0000256" key="5">
    <source>
        <dbReference type="PIRSR" id="PIRSR606710-2"/>
    </source>
</evidence>
<evidence type="ECO:0000256" key="4">
    <source>
        <dbReference type="PIRSR" id="PIRSR606710-1"/>
    </source>
</evidence>
<name>A0AAE3KH06_9PSEU</name>
<reference evidence="8" key="1">
    <citation type="submission" date="2022-06" db="EMBL/GenBank/DDBJ databases">
        <title>Genomic Encyclopedia of Archaeal and Bacterial Type Strains, Phase II (KMG-II): from individual species to whole genera.</title>
        <authorList>
            <person name="Goeker M."/>
        </authorList>
    </citation>
    <scope>NUCLEOTIDE SEQUENCE</scope>
    <source>
        <strain evidence="8">DSM 43935</strain>
    </source>
</reference>
<evidence type="ECO:0000256" key="2">
    <source>
        <dbReference type="ARBA" id="ARBA00022801"/>
    </source>
</evidence>
<dbReference type="InterPro" id="IPR041542">
    <property type="entry name" value="GH43_C2"/>
</dbReference>
<dbReference type="SUPFAM" id="SSF75005">
    <property type="entry name" value="Arabinanase/levansucrase/invertase"/>
    <property type="match status" value="1"/>
</dbReference>
<evidence type="ECO:0000256" key="1">
    <source>
        <dbReference type="ARBA" id="ARBA00009865"/>
    </source>
</evidence>
<proteinExistence type="inferred from homology"/>
<dbReference type="PANTHER" id="PTHR42812:SF12">
    <property type="entry name" value="BETA-XYLOSIDASE-RELATED"/>
    <property type="match status" value="1"/>
</dbReference>
<dbReference type="Pfam" id="PF17851">
    <property type="entry name" value="GH43_C2"/>
    <property type="match status" value="1"/>
</dbReference>
<dbReference type="GO" id="GO:0004553">
    <property type="term" value="F:hydrolase activity, hydrolyzing O-glycosyl compounds"/>
    <property type="evidence" value="ECO:0007669"/>
    <property type="project" value="InterPro"/>
</dbReference>
<comment type="similarity">
    <text evidence="1 6">Belongs to the glycosyl hydrolase 43 family.</text>
</comment>
<evidence type="ECO:0000256" key="6">
    <source>
        <dbReference type="RuleBase" id="RU361187"/>
    </source>
</evidence>
<dbReference type="InterPro" id="IPR051795">
    <property type="entry name" value="Glycosyl_Hydrlase_43"/>
</dbReference>
<accession>A0AAE3KH06</accession>